<evidence type="ECO:0000313" key="4">
    <source>
        <dbReference type="EMBL" id="KDQ06164.1"/>
    </source>
</evidence>
<evidence type="ECO:0000256" key="1">
    <source>
        <dbReference type="ARBA" id="ARBA00022574"/>
    </source>
</evidence>
<protein>
    <submittedName>
        <fullName evidence="4">Uncharacterized protein</fullName>
    </submittedName>
</protein>
<organism evidence="4 5">
    <name type="scientific">Botryobasidium botryosum (strain FD-172 SS1)</name>
    <dbReference type="NCBI Taxonomy" id="930990"/>
    <lineage>
        <taxon>Eukaryota</taxon>
        <taxon>Fungi</taxon>
        <taxon>Dikarya</taxon>
        <taxon>Basidiomycota</taxon>
        <taxon>Agaricomycotina</taxon>
        <taxon>Agaricomycetes</taxon>
        <taxon>Cantharellales</taxon>
        <taxon>Botryobasidiaceae</taxon>
        <taxon>Botryobasidium</taxon>
    </lineage>
</organism>
<dbReference type="PROSITE" id="PS00678">
    <property type="entry name" value="WD_REPEATS_1"/>
    <property type="match status" value="1"/>
</dbReference>
<dbReference type="Pfam" id="PF00400">
    <property type="entry name" value="WD40"/>
    <property type="match status" value="1"/>
</dbReference>
<evidence type="ECO:0000256" key="3">
    <source>
        <dbReference type="PROSITE-ProRule" id="PRU00221"/>
    </source>
</evidence>
<dbReference type="InterPro" id="IPR001680">
    <property type="entry name" value="WD40_rpt"/>
</dbReference>
<keyword evidence="2" id="KW-0677">Repeat</keyword>
<name>A0A067LSW2_BOTB1</name>
<dbReference type="EMBL" id="KL198152">
    <property type="protein sequence ID" value="KDQ06164.1"/>
    <property type="molecule type" value="Genomic_DNA"/>
</dbReference>
<keyword evidence="5" id="KW-1185">Reference proteome</keyword>
<dbReference type="PANTHER" id="PTHR22847">
    <property type="entry name" value="WD40 REPEAT PROTEIN"/>
    <property type="match status" value="1"/>
</dbReference>
<dbReference type="InterPro" id="IPR019775">
    <property type="entry name" value="WD40_repeat_CS"/>
</dbReference>
<dbReference type="PROSITE" id="PS50294">
    <property type="entry name" value="WD_REPEATS_REGION"/>
    <property type="match status" value="1"/>
</dbReference>
<reference evidence="5" key="1">
    <citation type="journal article" date="2014" name="Proc. Natl. Acad. Sci. U.S.A.">
        <title>Extensive sampling of basidiomycete genomes demonstrates inadequacy of the white-rot/brown-rot paradigm for wood decay fungi.</title>
        <authorList>
            <person name="Riley R."/>
            <person name="Salamov A.A."/>
            <person name="Brown D.W."/>
            <person name="Nagy L.G."/>
            <person name="Floudas D."/>
            <person name="Held B.W."/>
            <person name="Levasseur A."/>
            <person name="Lombard V."/>
            <person name="Morin E."/>
            <person name="Otillar R."/>
            <person name="Lindquist E.A."/>
            <person name="Sun H."/>
            <person name="LaButti K.M."/>
            <person name="Schmutz J."/>
            <person name="Jabbour D."/>
            <person name="Luo H."/>
            <person name="Baker S.E."/>
            <person name="Pisabarro A.G."/>
            <person name="Walton J.D."/>
            <person name="Blanchette R.A."/>
            <person name="Henrissat B."/>
            <person name="Martin F."/>
            <person name="Cullen D."/>
            <person name="Hibbett D.S."/>
            <person name="Grigoriev I.V."/>
        </authorList>
    </citation>
    <scope>NUCLEOTIDE SEQUENCE [LARGE SCALE GENOMIC DNA]</scope>
    <source>
        <strain evidence="5">FD-172 SS1</strain>
    </source>
</reference>
<dbReference type="Gene3D" id="2.130.10.10">
    <property type="entry name" value="YVTN repeat-like/Quinoprotein amine dehydrogenase"/>
    <property type="match status" value="2"/>
</dbReference>
<dbReference type="InterPro" id="IPR036322">
    <property type="entry name" value="WD40_repeat_dom_sf"/>
</dbReference>
<proteinExistence type="predicted"/>
<accession>A0A067LSW2</accession>
<evidence type="ECO:0000256" key="2">
    <source>
        <dbReference type="ARBA" id="ARBA00022737"/>
    </source>
</evidence>
<evidence type="ECO:0000313" key="5">
    <source>
        <dbReference type="Proteomes" id="UP000027195"/>
    </source>
</evidence>
<dbReference type="InParanoid" id="A0A067LSW2"/>
<dbReference type="OrthoDB" id="2654453at2759"/>
<dbReference type="GO" id="GO:1990234">
    <property type="term" value="C:transferase complex"/>
    <property type="evidence" value="ECO:0007669"/>
    <property type="project" value="UniProtKB-ARBA"/>
</dbReference>
<dbReference type="SMART" id="SM00320">
    <property type="entry name" value="WD40"/>
    <property type="match status" value="3"/>
</dbReference>
<sequence length="335" mass="36207">MSAFYSKARTFRRHHQGINCLCFSKSGLLASGGEDRLLCIWDASSGQLLYEQECQGNVTCLLWKDADTLVCGTGEGFLSIISFDASFIEILEVHVLCLAFYTRGDKELICAAGRGVIIMLERDLDDGLWTFCGARAALPRADVVTSLNFLNNGSTVVASYATSKELPSQRLLAGLALAGASQNEACYKDVINYAPSGSLSIASDDKLALIHNLKNGFDLISMASGSPVRSFHTSFPPAQRQRPLPVAFGQGETIAIAGDADGRVLIWKAADGLELQILEHEVNQQIFYLSTWSSALGTEHQIAVATETPEGANEIHIWCAGVRGGQKNAFFMVDC</sequence>
<dbReference type="SUPFAM" id="SSF50978">
    <property type="entry name" value="WD40 repeat-like"/>
    <property type="match status" value="1"/>
</dbReference>
<dbReference type="Proteomes" id="UP000027195">
    <property type="component" value="Unassembled WGS sequence"/>
</dbReference>
<dbReference type="PANTHER" id="PTHR22847:SF637">
    <property type="entry name" value="WD REPEAT DOMAIN 5B"/>
    <property type="match status" value="1"/>
</dbReference>
<keyword evidence="1 3" id="KW-0853">WD repeat</keyword>
<dbReference type="PROSITE" id="PS50082">
    <property type="entry name" value="WD_REPEATS_2"/>
    <property type="match status" value="1"/>
</dbReference>
<dbReference type="HOGENOM" id="CLU_828977_0_0_1"/>
<dbReference type="STRING" id="930990.A0A067LSW2"/>
<dbReference type="AlphaFoldDB" id="A0A067LSW2"/>
<dbReference type="InterPro" id="IPR015943">
    <property type="entry name" value="WD40/YVTN_repeat-like_dom_sf"/>
</dbReference>
<feature type="repeat" description="WD" evidence="3">
    <location>
        <begin position="11"/>
        <end position="51"/>
    </location>
</feature>
<gene>
    <name evidence="4" type="ORF">BOTBODRAFT_181861</name>
</gene>